<feature type="domain" description="LysR substrate-binding" evidence="2">
    <location>
        <begin position="1"/>
        <end position="127"/>
    </location>
</feature>
<evidence type="ECO:0000256" key="1">
    <source>
        <dbReference type="ARBA" id="ARBA00009437"/>
    </source>
</evidence>
<accession>A0A090RV69</accession>
<dbReference type="InterPro" id="IPR005119">
    <property type="entry name" value="LysR_subst-bd"/>
</dbReference>
<dbReference type="Pfam" id="PF03466">
    <property type="entry name" value="LysR_substrate"/>
    <property type="match status" value="1"/>
</dbReference>
<dbReference type="Gene3D" id="3.40.190.290">
    <property type="match status" value="1"/>
</dbReference>
<evidence type="ECO:0000313" key="3">
    <source>
        <dbReference type="EMBL" id="GAL18104.1"/>
    </source>
</evidence>
<dbReference type="AlphaFoldDB" id="A0A090RV69"/>
<gene>
    <name evidence="3" type="ORF">JCM19235_6657</name>
</gene>
<dbReference type="InterPro" id="IPR058163">
    <property type="entry name" value="LysR-type_TF_proteobact-type"/>
</dbReference>
<dbReference type="GO" id="GO:0006351">
    <property type="term" value="P:DNA-templated transcription"/>
    <property type="evidence" value="ECO:0007669"/>
    <property type="project" value="TreeGrafter"/>
</dbReference>
<dbReference type="STRING" id="990268.JCM19235_6657"/>
<proteinExistence type="inferred from homology"/>
<reference evidence="3 4" key="1">
    <citation type="submission" date="2014-09" db="EMBL/GenBank/DDBJ databases">
        <title>Vibrio maritimus JCM 19235. (C45) whole genome shotgun sequence.</title>
        <authorList>
            <person name="Sawabe T."/>
            <person name="Meirelles P."/>
            <person name="Nakanishi M."/>
            <person name="Sayaka M."/>
            <person name="Hattori M."/>
            <person name="Ohkuma M."/>
        </authorList>
    </citation>
    <scope>NUCLEOTIDE SEQUENCE [LARGE SCALE GENOMIC DNA]</scope>
    <source>
        <strain evidence="4">JCM19235</strain>
    </source>
</reference>
<name>A0A090RV69_9VIBR</name>
<sequence>MCATPEYLAANSHPTTIEDLLKLDWITHEVVHGTKQITLTSPKGQVTKVNKEPRIVVRNTHSLKALVKNNLGFGILPTFVIQKELASGSLLRLLPEIHSKPIPLYAVYQSKMHMPKRVRLFLDYLKTTKWSDETRGQK</sequence>
<dbReference type="PANTHER" id="PTHR30537:SF5">
    <property type="entry name" value="HTH-TYPE TRANSCRIPTIONAL ACTIVATOR TTDR-RELATED"/>
    <property type="match status" value="1"/>
</dbReference>
<organism evidence="3 4">
    <name type="scientific">Vibrio maritimus</name>
    <dbReference type="NCBI Taxonomy" id="990268"/>
    <lineage>
        <taxon>Bacteria</taxon>
        <taxon>Pseudomonadati</taxon>
        <taxon>Pseudomonadota</taxon>
        <taxon>Gammaproteobacteria</taxon>
        <taxon>Vibrionales</taxon>
        <taxon>Vibrionaceae</taxon>
        <taxon>Vibrio</taxon>
    </lineage>
</organism>
<dbReference type="GO" id="GO:0043565">
    <property type="term" value="F:sequence-specific DNA binding"/>
    <property type="evidence" value="ECO:0007669"/>
    <property type="project" value="TreeGrafter"/>
</dbReference>
<dbReference type="GO" id="GO:0003700">
    <property type="term" value="F:DNA-binding transcription factor activity"/>
    <property type="evidence" value="ECO:0007669"/>
    <property type="project" value="TreeGrafter"/>
</dbReference>
<evidence type="ECO:0000259" key="2">
    <source>
        <dbReference type="Pfam" id="PF03466"/>
    </source>
</evidence>
<dbReference type="PANTHER" id="PTHR30537">
    <property type="entry name" value="HTH-TYPE TRANSCRIPTIONAL REGULATOR"/>
    <property type="match status" value="1"/>
</dbReference>
<dbReference type="SUPFAM" id="SSF53850">
    <property type="entry name" value="Periplasmic binding protein-like II"/>
    <property type="match status" value="1"/>
</dbReference>
<comment type="caution">
    <text evidence="3">The sequence shown here is derived from an EMBL/GenBank/DDBJ whole genome shotgun (WGS) entry which is preliminary data.</text>
</comment>
<dbReference type="EMBL" id="BBMR01000002">
    <property type="protein sequence ID" value="GAL18104.1"/>
    <property type="molecule type" value="Genomic_DNA"/>
</dbReference>
<dbReference type="Proteomes" id="UP000029228">
    <property type="component" value="Unassembled WGS sequence"/>
</dbReference>
<evidence type="ECO:0000313" key="4">
    <source>
        <dbReference type="Proteomes" id="UP000029228"/>
    </source>
</evidence>
<keyword evidence="4" id="KW-1185">Reference proteome</keyword>
<comment type="similarity">
    <text evidence="1">Belongs to the LysR transcriptional regulatory family.</text>
</comment>
<protein>
    <submittedName>
        <fullName evidence="3">Transcriptional regulator LysR family</fullName>
    </submittedName>
</protein>